<sequence length="202" mass="22640">MLTFFHAPNSRSTSILALIKEMGIEDKIDIREVTIRRQDGSGGPDPANPHPDGKVPCLQDGDDLVYERAAVMLYLTDRFPEAGMGPLPGEPKRGTYLSWLFHYQGVIEPLMMLKWAGIDNEVLRYQMRSFEDAVAHIDAALADGPWLLGERMSAADLLISGLFLFAKIEPEQPRVRDWIKRCTDRPAEKAAWAEDNAKAMNA</sequence>
<feature type="domain" description="GST N-terminal" evidence="1">
    <location>
        <begin position="1"/>
        <end position="83"/>
    </location>
</feature>
<proteinExistence type="predicted"/>
<dbReference type="PROSITE" id="PS50404">
    <property type="entry name" value="GST_NTER"/>
    <property type="match status" value="1"/>
</dbReference>
<dbReference type="InterPro" id="IPR036282">
    <property type="entry name" value="Glutathione-S-Trfase_C_sf"/>
</dbReference>
<dbReference type="PANTHER" id="PTHR44051">
    <property type="entry name" value="GLUTATHIONE S-TRANSFERASE-RELATED"/>
    <property type="match status" value="1"/>
</dbReference>
<accession>A0A344PIJ4</accession>
<dbReference type="InterPro" id="IPR036249">
    <property type="entry name" value="Thioredoxin-like_sf"/>
</dbReference>
<dbReference type="SUPFAM" id="SSF47616">
    <property type="entry name" value="GST C-terminal domain-like"/>
    <property type="match status" value="1"/>
</dbReference>
<dbReference type="Gene3D" id="3.40.30.10">
    <property type="entry name" value="Glutaredoxin"/>
    <property type="match status" value="1"/>
</dbReference>
<dbReference type="EMBL" id="CP030918">
    <property type="protein sequence ID" value="AXC49199.1"/>
    <property type="molecule type" value="Genomic_DNA"/>
</dbReference>
<dbReference type="GO" id="GO:0016740">
    <property type="term" value="F:transferase activity"/>
    <property type="evidence" value="ECO:0007669"/>
    <property type="project" value="UniProtKB-KW"/>
</dbReference>
<reference evidence="3" key="1">
    <citation type="submission" date="2018-07" db="EMBL/GenBank/DDBJ databases">
        <title>Genome sequencing of Paracoccus sp. SC2-6.</title>
        <authorList>
            <person name="Heo J."/>
            <person name="Kim S.-J."/>
            <person name="Kwon S.-W."/>
        </authorList>
    </citation>
    <scope>NUCLEOTIDE SEQUENCE [LARGE SCALE GENOMIC DNA]</scope>
    <source>
        <strain evidence="3">SC2-6</strain>
    </source>
</reference>
<dbReference type="Gene3D" id="1.20.1050.10">
    <property type="match status" value="1"/>
</dbReference>
<dbReference type="CDD" id="cd03207">
    <property type="entry name" value="GST_C_8"/>
    <property type="match status" value="1"/>
</dbReference>
<organism evidence="2 3">
    <name type="scientific">Paracoccus suum</name>
    <dbReference type="NCBI Taxonomy" id="2259340"/>
    <lineage>
        <taxon>Bacteria</taxon>
        <taxon>Pseudomonadati</taxon>
        <taxon>Pseudomonadota</taxon>
        <taxon>Alphaproteobacteria</taxon>
        <taxon>Rhodobacterales</taxon>
        <taxon>Paracoccaceae</taxon>
        <taxon>Paracoccus</taxon>
    </lineage>
</organism>
<dbReference type="CDD" id="cd03046">
    <property type="entry name" value="GST_N_GTT1_like"/>
    <property type="match status" value="1"/>
</dbReference>
<evidence type="ECO:0000259" key="1">
    <source>
        <dbReference type="PROSITE" id="PS50404"/>
    </source>
</evidence>
<keyword evidence="3" id="KW-1185">Reference proteome</keyword>
<keyword evidence="2" id="KW-0808">Transferase</keyword>
<gene>
    <name evidence="2" type="ORF">DRW48_05440</name>
</gene>
<dbReference type="AlphaFoldDB" id="A0A344PIJ4"/>
<evidence type="ECO:0000313" key="3">
    <source>
        <dbReference type="Proteomes" id="UP000252023"/>
    </source>
</evidence>
<dbReference type="InterPro" id="IPR004045">
    <property type="entry name" value="Glutathione_S-Trfase_N"/>
</dbReference>
<name>A0A344PIJ4_9RHOB</name>
<dbReference type="Proteomes" id="UP000252023">
    <property type="component" value="Chromosome"/>
</dbReference>
<dbReference type="Pfam" id="PF13409">
    <property type="entry name" value="GST_N_2"/>
    <property type="match status" value="1"/>
</dbReference>
<evidence type="ECO:0000313" key="2">
    <source>
        <dbReference type="EMBL" id="AXC49199.1"/>
    </source>
</evidence>
<dbReference type="PANTHER" id="PTHR44051:SF8">
    <property type="entry name" value="GLUTATHIONE S-TRANSFERASE GSTA"/>
    <property type="match status" value="1"/>
</dbReference>
<dbReference type="OrthoDB" id="5740960at2"/>
<dbReference type="RefSeq" id="WP_114075518.1">
    <property type="nucleotide sequence ID" value="NZ_CP030918.1"/>
</dbReference>
<dbReference type="SUPFAM" id="SSF52833">
    <property type="entry name" value="Thioredoxin-like"/>
    <property type="match status" value="1"/>
</dbReference>
<dbReference type="KEGG" id="pars:DRW48_05440"/>
<protein>
    <submittedName>
        <fullName evidence="2">Glutathione S-transferase family protein</fullName>
    </submittedName>
</protein>